<keyword evidence="2" id="KW-1185">Reference proteome</keyword>
<dbReference type="AlphaFoldDB" id="A0A195FQV1"/>
<name>A0A195FQV1_9HYME</name>
<proteinExistence type="predicted"/>
<sequence>MFLLIEHDCVSTSCSARKGEEALYGGPYLYARVIFQSHLSEYPFRWSRWMDFVEVGTSPDLSPRVIVFSRVATYLRHVDGCDREVCRHLSRHRVHKLSDIILREVRARTMSPGVRMSMTLEEGRKVRRWDGRGARWNERERERRNVCVCVCICKRR</sequence>
<evidence type="ECO:0000313" key="2">
    <source>
        <dbReference type="Proteomes" id="UP000078541"/>
    </source>
</evidence>
<organism evidence="1 2">
    <name type="scientific">Trachymyrmex septentrionalis</name>
    <dbReference type="NCBI Taxonomy" id="34720"/>
    <lineage>
        <taxon>Eukaryota</taxon>
        <taxon>Metazoa</taxon>
        <taxon>Ecdysozoa</taxon>
        <taxon>Arthropoda</taxon>
        <taxon>Hexapoda</taxon>
        <taxon>Insecta</taxon>
        <taxon>Pterygota</taxon>
        <taxon>Neoptera</taxon>
        <taxon>Endopterygota</taxon>
        <taxon>Hymenoptera</taxon>
        <taxon>Apocrita</taxon>
        <taxon>Aculeata</taxon>
        <taxon>Formicoidea</taxon>
        <taxon>Formicidae</taxon>
        <taxon>Myrmicinae</taxon>
        <taxon>Trachymyrmex</taxon>
    </lineage>
</organism>
<accession>A0A195FQV1</accession>
<dbReference type="Proteomes" id="UP000078541">
    <property type="component" value="Unassembled WGS sequence"/>
</dbReference>
<protein>
    <submittedName>
        <fullName evidence="1">Uncharacterized protein</fullName>
    </submittedName>
</protein>
<evidence type="ECO:0000313" key="1">
    <source>
        <dbReference type="EMBL" id="KYN42284.1"/>
    </source>
</evidence>
<reference evidence="1 2" key="1">
    <citation type="submission" date="2016-03" db="EMBL/GenBank/DDBJ databases">
        <title>Trachymyrmex septentrionalis WGS genome.</title>
        <authorList>
            <person name="Nygaard S."/>
            <person name="Hu H."/>
            <person name="Boomsma J."/>
            <person name="Zhang G."/>
        </authorList>
    </citation>
    <scope>NUCLEOTIDE SEQUENCE [LARGE SCALE GENOMIC DNA]</scope>
    <source>
        <strain evidence="1">Tsep2-gDNA-1</strain>
        <tissue evidence="1">Whole body</tissue>
    </source>
</reference>
<gene>
    <name evidence="1" type="ORF">ALC56_03422</name>
</gene>
<dbReference type="EMBL" id="KQ981382">
    <property type="protein sequence ID" value="KYN42284.1"/>
    <property type="molecule type" value="Genomic_DNA"/>
</dbReference>